<dbReference type="KEGG" id="thao:NI17_013760"/>
<dbReference type="AlphaFoldDB" id="A0A399G4B0"/>
<name>A0A399G4B0_9ACTN</name>
<proteinExistence type="predicted"/>
<evidence type="ECO:0000313" key="1">
    <source>
        <dbReference type="EMBL" id="UOE17931.1"/>
    </source>
</evidence>
<organism evidence="1 2">
    <name type="scientific">Thermobifida halotolerans</name>
    <dbReference type="NCBI Taxonomy" id="483545"/>
    <lineage>
        <taxon>Bacteria</taxon>
        <taxon>Bacillati</taxon>
        <taxon>Actinomycetota</taxon>
        <taxon>Actinomycetes</taxon>
        <taxon>Streptosporangiales</taxon>
        <taxon>Nocardiopsidaceae</taxon>
        <taxon>Thermobifida</taxon>
    </lineage>
</organism>
<accession>A0A399G4B0</accession>
<protein>
    <submittedName>
        <fullName evidence="1">DUF4192 domain-containing protein</fullName>
    </submittedName>
</protein>
<dbReference type="Proteomes" id="UP000265719">
    <property type="component" value="Chromosome"/>
</dbReference>
<gene>
    <name evidence="1" type="ORF">NI17_013760</name>
</gene>
<dbReference type="RefSeq" id="WP_119267941.1">
    <property type="nucleotide sequence ID" value="NZ_CP063196.1"/>
</dbReference>
<evidence type="ECO:0000313" key="2">
    <source>
        <dbReference type="Proteomes" id="UP000265719"/>
    </source>
</evidence>
<dbReference type="EMBL" id="CP063196">
    <property type="protein sequence ID" value="UOE17931.1"/>
    <property type="molecule type" value="Genomic_DNA"/>
</dbReference>
<reference evidence="1" key="1">
    <citation type="submission" date="2020-10" db="EMBL/GenBank/DDBJ databases">
        <title>De novo genome project of the cellulose decomposer Thermobifida halotolerans type strain.</title>
        <authorList>
            <person name="Nagy I."/>
            <person name="Horvath B."/>
            <person name="Kukolya J."/>
            <person name="Nagy I."/>
            <person name="Orsini M."/>
        </authorList>
    </citation>
    <scope>NUCLEOTIDE SEQUENCE</scope>
    <source>
        <strain evidence="1">DSM 44931</strain>
    </source>
</reference>
<dbReference type="Pfam" id="PF13830">
    <property type="entry name" value="DUF4192"/>
    <property type="match status" value="1"/>
</dbReference>
<dbReference type="InterPro" id="IPR025447">
    <property type="entry name" value="DUF4192"/>
</dbReference>
<keyword evidence="2" id="KW-1185">Reference proteome</keyword>
<sequence length="353" mass="37700">MDTEEIFRFPVRLSVKTPVDLIAAVPYLVGFHPENCVIALGTDGHEGSVDFASGCGPLTGAVDDPSGLAGRLCVPFTTRSCRSAILIAYGADELVTPCLLAARTRLRSLGVTVAEALRVTKDRYWSYECAGTDRCDPEGVPYDIHHSTIPATAVAAGVRVRADRAEILSLTDPVTGAERETMDRATRDAEQRCARLWGESGPTGRASLTAEGIRTVRTVVAAALNGEPPPAPATVAWLGVLLVDLRTRDEAWAHIDRSRIAAHISLWSHVLRRVDTAYAAAPASLLAFAAWQNDDPVLADAALDRAVAAEPDYSMAGLVRRAVHSGLSPRDWDGFTPEWLAEQAPVADGTEAG</sequence>